<reference evidence="1 2" key="1">
    <citation type="submission" date="2013-11" db="EMBL/GenBank/DDBJ databases">
        <title>Opisthorchis viverrini - life in the bile duct.</title>
        <authorList>
            <person name="Young N.D."/>
            <person name="Nagarajan N."/>
            <person name="Lin S.J."/>
            <person name="Korhonen P.K."/>
            <person name="Jex A.R."/>
            <person name="Hall R.S."/>
            <person name="Safavi-Hemami H."/>
            <person name="Kaewkong W."/>
            <person name="Bertrand D."/>
            <person name="Gao S."/>
            <person name="Seet Q."/>
            <person name="Wongkham S."/>
            <person name="Teh B.T."/>
            <person name="Wongkham C."/>
            <person name="Intapan P.M."/>
            <person name="Maleewong W."/>
            <person name="Yang X."/>
            <person name="Hu M."/>
            <person name="Wang Z."/>
            <person name="Hofmann A."/>
            <person name="Sternberg P.W."/>
            <person name="Tan P."/>
            <person name="Wang J."/>
            <person name="Gasser R.B."/>
        </authorList>
    </citation>
    <scope>NUCLEOTIDE SEQUENCE [LARGE SCALE GENOMIC DNA]</scope>
</reference>
<dbReference type="KEGG" id="ovi:T265_03528"/>
<proteinExistence type="predicted"/>
<dbReference type="AlphaFoldDB" id="A0A075AHI4"/>
<evidence type="ECO:0000313" key="1">
    <source>
        <dbReference type="EMBL" id="KER29939.1"/>
    </source>
</evidence>
<organism evidence="1 2">
    <name type="scientific">Opisthorchis viverrini</name>
    <name type="common">Southeast Asian liver fluke</name>
    <dbReference type="NCBI Taxonomy" id="6198"/>
    <lineage>
        <taxon>Eukaryota</taxon>
        <taxon>Metazoa</taxon>
        <taxon>Spiralia</taxon>
        <taxon>Lophotrochozoa</taxon>
        <taxon>Platyhelminthes</taxon>
        <taxon>Trematoda</taxon>
        <taxon>Digenea</taxon>
        <taxon>Opisthorchiida</taxon>
        <taxon>Opisthorchiata</taxon>
        <taxon>Opisthorchiidae</taxon>
        <taxon>Opisthorchis</taxon>
    </lineage>
</organism>
<evidence type="ECO:0000313" key="2">
    <source>
        <dbReference type="Proteomes" id="UP000054324"/>
    </source>
</evidence>
<dbReference type="GeneID" id="20317715"/>
<keyword evidence="2" id="KW-1185">Reference proteome</keyword>
<name>A0A075AHI4_OPIVI</name>
<sequence>MTCIAIMLMALEHFPTARRIDLNVKKRDFLPFAFVTFLAVSHGRLSPRMTRPPDDYTPENTAEFSSCAGTFQSGDHFLAVPTAKSSALGLEHEDATSFLKGLYESLLTYVGRKGGSMTEHWKIPNRTGAGGHFPLYVVYIYSRAGRSLDAYRSEERIP</sequence>
<dbReference type="CTD" id="20317715"/>
<dbReference type="Proteomes" id="UP000054324">
    <property type="component" value="Unassembled WGS sequence"/>
</dbReference>
<accession>A0A075AHI4</accession>
<dbReference type="RefSeq" id="XP_009166304.1">
    <property type="nucleotide sequence ID" value="XM_009168040.1"/>
</dbReference>
<gene>
    <name evidence="1" type="ORF">T265_03528</name>
</gene>
<protein>
    <submittedName>
        <fullName evidence="1">Uncharacterized protein</fullName>
    </submittedName>
</protein>
<dbReference type="EMBL" id="KL596669">
    <property type="protein sequence ID" value="KER29939.1"/>
    <property type="molecule type" value="Genomic_DNA"/>
</dbReference>